<reference evidence="5 6" key="1">
    <citation type="submission" date="2020-07" db="EMBL/GenBank/DDBJ databases">
        <title>Novel species isolated from subtropical streams in China.</title>
        <authorList>
            <person name="Lu H."/>
        </authorList>
    </citation>
    <scope>NUCLEOTIDE SEQUENCE [LARGE SCALE GENOMIC DNA]</scope>
    <source>
        <strain evidence="5 6">LX20W</strain>
    </source>
</reference>
<feature type="domain" description="GGDEF" evidence="4">
    <location>
        <begin position="163"/>
        <end position="296"/>
    </location>
</feature>
<organism evidence="5 6">
    <name type="scientific">Rugamonas brunnea</name>
    <dbReference type="NCBI Taxonomy" id="2758569"/>
    <lineage>
        <taxon>Bacteria</taxon>
        <taxon>Pseudomonadati</taxon>
        <taxon>Pseudomonadota</taxon>
        <taxon>Betaproteobacteria</taxon>
        <taxon>Burkholderiales</taxon>
        <taxon>Oxalobacteraceae</taxon>
        <taxon>Telluria group</taxon>
        <taxon>Rugamonas</taxon>
    </lineage>
</organism>
<dbReference type="RefSeq" id="WP_182160513.1">
    <property type="nucleotide sequence ID" value="NZ_JACEZT010000002.1"/>
</dbReference>
<gene>
    <name evidence="5" type="ORF">H3H37_04865</name>
</gene>
<name>A0A7W2EQ30_9BURK</name>
<feature type="coiled-coil region" evidence="3">
    <location>
        <begin position="107"/>
        <end position="134"/>
    </location>
</feature>
<dbReference type="InterPro" id="IPR050469">
    <property type="entry name" value="Diguanylate_Cyclase"/>
</dbReference>
<dbReference type="CDD" id="cd01949">
    <property type="entry name" value="GGDEF"/>
    <property type="match status" value="1"/>
</dbReference>
<dbReference type="PANTHER" id="PTHR45138">
    <property type="entry name" value="REGULATORY COMPONENTS OF SENSORY TRANSDUCTION SYSTEM"/>
    <property type="match status" value="1"/>
</dbReference>
<dbReference type="Pfam" id="PF00990">
    <property type="entry name" value="GGDEF"/>
    <property type="match status" value="1"/>
</dbReference>
<dbReference type="AlphaFoldDB" id="A0A7W2EQ30"/>
<dbReference type="Pfam" id="PF13682">
    <property type="entry name" value="CZB"/>
    <property type="match status" value="1"/>
</dbReference>
<evidence type="ECO:0000313" key="5">
    <source>
        <dbReference type="EMBL" id="MBA5636379.1"/>
    </source>
</evidence>
<protein>
    <recommendedName>
        <fullName evidence="1">diguanylate cyclase</fullName>
        <ecNumber evidence="1">2.7.7.65</ecNumber>
    </recommendedName>
</protein>
<evidence type="ECO:0000256" key="1">
    <source>
        <dbReference type="ARBA" id="ARBA00012528"/>
    </source>
</evidence>
<accession>A0A7W2EQ30</accession>
<dbReference type="GO" id="GO:1902201">
    <property type="term" value="P:negative regulation of bacterial-type flagellum-dependent cell motility"/>
    <property type="evidence" value="ECO:0007669"/>
    <property type="project" value="TreeGrafter"/>
</dbReference>
<keyword evidence="5" id="KW-0548">Nucleotidyltransferase</keyword>
<evidence type="ECO:0000256" key="2">
    <source>
        <dbReference type="ARBA" id="ARBA00034247"/>
    </source>
</evidence>
<dbReference type="EC" id="2.7.7.65" evidence="1"/>
<dbReference type="Gene3D" id="3.30.70.270">
    <property type="match status" value="1"/>
</dbReference>
<evidence type="ECO:0000256" key="3">
    <source>
        <dbReference type="SAM" id="Coils"/>
    </source>
</evidence>
<keyword evidence="6" id="KW-1185">Reference proteome</keyword>
<keyword evidence="3" id="KW-0175">Coiled coil</keyword>
<dbReference type="SMART" id="SM00267">
    <property type="entry name" value="GGDEF"/>
    <property type="match status" value="1"/>
</dbReference>
<dbReference type="PANTHER" id="PTHR45138:SF9">
    <property type="entry name" value="DIGUANYLATE CYCLASE DGCM-RELATED"/>
    <property type="match status" value="1"/>
</dbReference>
<dbReference type="GO" id="GO:0052621">
    <property type="term" value="F:diguanylate cyclase activity"/>
    <property type="evidence" value="ECO:0007669"/>
    <property type="project" value="UniProtKB-EC"/>
</dbReference>
<dbReference type="SUPFAM" id="SSF55073">
    <property type="entry name" value="Nucleotide cyclase"/>
    <property type="match status" value="1"/>
</dbReference>
<sequence>MALEAATREELQSILAQLKEALNYHQAWYGALVRTLVCGLPGDKRDIDELAHTMCRFGQWFYSEAPEELRKHPGFIAMGEEHQRLHQLAKQLLLVAGGGNHIATLDYDNFSNALDRMRLEITSLERELENSLFNHDALTGAITRYEILPTLREQQQVEKRQTQACFIAMVDFDHFKAVNDRYGHPAADRVLATTIHYLIKQLRPYDKVFRYGGEEFLLCMPHAEPAMSYARIDLLRARIAALPIDIGLDEPVHISVSIGLTHLDPELPAATSIERADKALYAAKAAGRNCVREWHPSM</sequence>
<dbReference type="InterPro" id="IPR043128">
    <property type="entry name" value="Rev_trsase/Diguanyl_cyclase"/>
</dbReference>
<evidence type="ECO:0000313" key="6">
    <source>
        <dbReference type="Proteomes" id="UP000534388"/>
    </source>
</evidence>
<dbReference type="GO" id="GO:0043709">
    <property type="term" value="P:cell adhesion involved in single-species biofilm formation"/>
    <property type="evidence" value="ECO:0007669"/>
    <property type="project" value="TreeGrafter"/>
</dbReference>
<dbReference type="GO" id="GO:0005886">
    <property type="term" value="C:plasma membrane"/>
    <property type="evidence" value="ECO:0007669"/>
    <property type="project" value="TreeGrafter"/>
</dbReference>
<dbReference type="InterPro" id="IPR029787">
    <property type="entry name" value="Nucleotide_cyclase"/>
</dbReference>
<dbReference type="InterPro" id="IPR000160">
    <property type="entry name" value="GGDEF_dom"/>
</dbReference>
<comment type="caution">
    <text evidence="5">The sequence shown here is derived from an EMBL/GenBank/DDBJ whole genome shotgun (WGS) entry which is preliminary data.</text>
</comment>
<proteinExistence type="predicted"/>
<keyword evidence="5" id="KW-0808">Transferase</keyword>
<dbReference type="NCBIfam" id="NF007380">
    <property type="entry name" value="PRK09894.1"/>
    <property type="match status" value="1"/>
</dbReference>
<dbReference type="EMBL" id="JACEZT010000002">
    <property type="protein sequence ID" value="MBA5636379.1"/>
    <property type="molecule type" value="Genomic_DNA"/>
</dbReference>
<comment type="catalytic activity">
    <reaction evidence="2">
        <text>2 GTP = 3',3'-c-di-GMP + 2 diphosphate</text>
        <dbReference type="Rhea" id="RHEA:24898"/>
        <dbReference type="ChEBI" id="CHEBI:33019"/>
        <dbReference type="ChEBI" id="CHEBI:37565"/>
        <dbReference type="ChEBI" id="CHEBI:58805"/>
        <dbReference type="EC" id="2.7.7.65"/>
    </reaction>
</comment>
<dbReference type="NCBIfam" id="TIGR00254">
    <property type="entry name" value="GGDEF"/>
    <property type="match status" value="1"/>
</dbReference>
<dbReference type="InterPro" id="IPR025991">
    <property type="entry name" value="Chemoreceptor_zinc-bind_dom"/>
</dbReference>
<dbReference type="Gene3D" id="1.20.120.30">
    <property type="entry name" value="Aspartate receptor, ligand-binding domain"/>
    <property type="match status" value="1"/>
</dbReference>
<evidence type="ECO:0000259" key="4">
    <source>
        <dbReference type="PROSITE" id="PS50887"/>
    </source>
</evidence>
<dbReference type="PROSITE" id="PS50887">
    <property type="entry name" value="GGDEF"/>
    <property type="match status" value="1"/>
</dbReference>
<dbReference type="Proteomes" id="UP000534388">
    <property type="component" value="Unassembled WGS sequence"/>
</dbReference>